<accession>A0A8J7S3P4</accession>
<evidence type="ECO:0000313" key="3">
    <source>
        <dbReference type="Proteomes" id="UP000673975"/>
    </source>
</evidence>
<comment type="caution">
    <text evidence="2">The sequence shown here is derived from an EMBL/GenBank/DDBJ whole genome shotgun (WGS) entry which is preliminary data.</text>
</comment>
<dbReference type="RefSeq" id="WP_210509916.1">
    <property type="nucleotide sequence ID" value="NZ_JAFIDN010000001.1"/>
</dbReference>
<dbReference type="AlphaFoldDB" id="A0A8J7S3P4"/>
<gene>
    <name evidence="2" type="ORF">NATSA_01935</name>
</gene>
<proteinExistence type="predicted"/>
<organism evidence="2 3">
    <name type="scientific">Natronogracilivirga saccharolytica</name>
    <dbReference type="NCBI Taxonomy" id="2812953"/>
    <lineage>
        <taxon>Bacteria</taxon>
        <taxon>Pseudomonadati</taxon>
        <taxon>Balneolota</taxon>
        <taxon>Balneolia</taxon>
        <taxon>Balneolales</taxon>
        <taxon>Cyclonatronaceae</taxon>
        <taxon>Natronogracilivirga</taxon>
    </lineage>
</organism>
<dbReference type="InterPro" id="IPR026444">
    <property type="entry name" value="Secre_tail"/>
</dbReference>
<dbReference type="Proteomes" id="UP000673975">
    <property type="component" value="Unassembled WGS sequence"/>
</dbReference>
<evidence type="ECO:0000259" key="1">
    <source>
        <dbReference type="Pfam" id="PF18962"/>
    </source>
</evidence>
<sequence>MRIHGGGSRNNDIKSFRLYARGQYDFENRFNYQFFAGAEDKAENKPLDTFNRLLMRTNGNLRDYLNDIAAHRLMEPAYAGSQRSKAMHHMINGEYWGLVYLRDRFDRFHIRYNYGVHEDNVVMIQGPYGENHPGRVEEGYPEDFVLYLDMYRHAVDNDLSDPDHYAGMTEKLDIMSYIDFNVVFIYLGNVDWYGSRHFRLWRARDTGEGPYEDGRWRYLVWDFDEAGLKRNLEYDLLYNAISPEGGGEPPYDFGGADRTALLRNLLENQEFYHLFLNRFADLMNTTFNKDHVRSVVQQEYDRIAYMIPFHEDRWAYPLTTRNSADDFIEYGNRRPEIQRQHIIDNFDLQDDYVLKLDASGDRHGSITVNTITVEPGVEGAGDELYPWHGHYFTGIPVTLEAEPEPGFEFSHWEGVDGSEAEKRRITIDPEEDTALKAVFIPDGEERFPDPCQLANTDCRFGYWSPDTSVAVYPDNMAFVYMEEENGGPQTPVAGFTEGGYNQQLGTRINGLGENGLAMVNAPSGDDEEMYPENRLGGVLFALDTRTDDNYELSWTGGTVQPGTGIYSWRLQYRIGDEGEFRDVTDENGNPVQYEAESEAGHELEQTVRLPDDMHDRPYVQLLWRYGLSDDEVQPDTLEADKLRLDNIHFRSVTNGDRDDKPERVKLHQNYPNPFNDITTIQFDIPEQQQVRIDVYDVTGRHVQTLLDRVMDPGNHTVYFRARELASGVLLYRLRTESYQQTRTMMLVQ</sequence>
<keyword evidence="2" id="KW-0418">Kinase</keyword>
<dbReference type="Gene3D" id="2.60.40.4070">
    <property type="match status" value="1"/>
</dbReference>
<feature type="domain" description="Secretion system C-terminal sorting" evidence="1">
    <location>
        <begin position="670"/>
        <end position="743"/>
    </location>
</feature>
<dbReference type="Pfam" id="PF18962">
    <property type="entry name" value="Por_Secre_tail"/>
    <property type="match status" value="1"/>
</dbReference>
<dbReference type="GO" id="GO:0016301">
    <property type="term" value="F:kinase activity"/>
    <property type="evidence" value="ECO:0007669"/>
    <property type="project" value="UniProtKB-KW"/>
</dbReference>
<protein>
    <submittedName>
        <fullName evidence="2">CotH kinase family protein</fullName>
    </submittedName>
</protein>
<dbReference type="Pfam" id="PF08757">
    <property type="entry name" value="CotH"/>
    <property type="match status" value="1"/>
</dbReference>
<reference evidence="2" key="1">
    <citation type="submission" date="2021-02" db="EMBL/GenBank/DDBJ databases">
        <title>Natronogracilivirga saccharolytica gen. nov. sp. nov. a new anaerobic, haloalkiliphilic carbohydrate-fermenting bacterium from soda lake and proposing of Cyclonatronumiaceae fam. nov. in the phylum Balneolaeota.</title>
        <authorList>
            <person name="Zhilina T.N."/>
            <person name="Sorokin D.Y."/>
            <person name="Zavarzina D.G."/>
            <person name="Toshchakov S.V."/>
            <person name="Kublanov I.V."/>
        </authorList>
    </citation>
    <scope>NUCLEOTIDE SEQUENCE</scope>
    <source>
        <strain evidence="2">Z-1702</strain>
    </source>
</reference>
<name>A0A8J7S3P4_9BACT</name>
<keyword evidence="3" id="KW-1185">Reference proteome</keyword>
<keyword evidence="2" id="KW-0808">Transferase</keyword>
<evidence type="ECO:0000313" key="2">
    <source>
        <dbReference type="EMBL" id="MBP3191413.1"/>
    </source>
</evidence>
<dbReference type="NCBIfam" id="TIGR04183">
    <property type="entry name" value="Por_Secre_tail"/>
    <property type="match status" value="1"/>
</dbReference>
<dbReference type="EMBL" id="JAFIDN010000001">
    <property type="protein sequence ID" value="MBP3191413.1"/>
    <property type="molecule type" value="Genomic_DNA"/>
</dbReference>
<dbReference type="InterPro" id="IPR014867">
    <property type="entry name" value="Spore_coat_CotH_CotH2/3/7"/>
</dbReference>